<reference evidence="1" key="1">
    <citation type="submission" date="2021-09" db="EMBL/GenBank/DDBJ databases">
        <title>The genome of Mauremys mutica provides insights into the evolution of semi-aquatic lifestyle.</title>
        <authorList>
            <person name="Gong S."/>
            <person name="Gao Y."/>
        </authorList>
    </citation>
    <scope>NUCLEOTIDE SEQUENCE</scope>
    <source>
        <strain evidence="1">MM-2020</strain>
        <tissue evidence="1">Muscle</tissue>
    </source>
</reference>
<evidence type="ECO:0000313" key="2">
    <source>
        <dbReference type="Proteomes" id="UP000827986"/>
    </source>
</evidence>
<keyword evidence="2" id="KW-1185">Reference proteome</keyword>
<evidence type="ECO:0000313" key="1">
    <source>
        <dbReference type="EMBL" id="KAH1177782.1"/>
    </source>
</evidence>
<dbReference type="AlphaFoldDB" id="A0A9D3XDU3"/>
<name>A0A9D3XDU3_9SAUR</name>
<accession>A0A9D3XDU3</accession>
<proteinExistence type="predicted"/>
<organism evidence="1 2">
    <name type="scientific">Mauremys mutica</name>
    <name type="common">yellowpond turtle</name>
    <dbReference type="NCBI Taxonomy" id="74926"/>
    <lineage>
        <taxon>Eukaryota</taxon>
        <taxon>Metazoa</taxon>
        <taxon>Chordata</taxon>
        <taxon>Craniata</taxon>
        <taxon>Vertebrata</taxon>
        <taxon>Euteleostomi</taxon>
        <taxon>Archelosauria</taxon>
        <taxon>Testudinata</taxon>
        <taxon>Testudines</taxon>
        <taxon>Cryptodira</taxon>
        <taxon>Durocryptodira</taxon>
        <taxon>Testudinoidea</taxon>
        <taxon>Geoemydidae</taxon>
        <taxon>Geoemydinae</taxon>
        <taxon>Mauremys</taxon>
    </lineage>
</organism>
<comment type="caution">
    <text evidence="1">The sequence shown here is derived from an EMBL/GenBank/DDBJ whole genome shotgun (WGS) entry which is preliminary data.</text>
</comment>
<dbReference type="Proteomes" id="UP000827986">
    <property type="component" value="Unassembled WGS sequence"/>
</dbReference>
<dbReference type="EMBL" id="JAHDVG010000474">
    <property type="protein sequence ID" value="KAH1177782.1"/>
    <property type="molecule type" value="Genomic_DNA"/>
</dbReference>
<gene>
    <name evidence="1" type="ORF">KIL84_011484</name>
</gene>
<sequence>MHLRATGPYPTRCWLLLNGAECPHLPLNSIETERTQHRVRSIPAGRQGADGLGMKVIHGGGVESPRVLSSTNKSEIYQALKELSTKAQTLNQLSPFLSHVIGMKLH</sequence>
<protein>
    <submittedName>
        <fullName evidence="1">Uncharacterized protein</fullName>
    </submittedName>
</protein>